<reference evidence="2 3" key="1">
    <citation type="submission" date="2022-02" db="EMBL/GenBank/DDBJ databases">
        <title>Characterization of Aeromonas phage yong1 and its protective effects against Aeromonas hydrophila in brocade carp (Cyprinus aka Koi).</title>
        <authorList>
            <person name="Pan L."/>
            <person name="Li D."/>
            <person name="Lin W."/>
            <person name="Liu W."/>
            <person name="Qu C."/>
            <person name="Qian M."/>
            <person name="Cai R."/>
            <person name="Wang F."/>
            <person name="Zhou Q."/>
            <person name="Tong Y."/>
        </authorList>
    </citation>
    <scope>NUCLEOTIDE SEQUENCE [LARGE SCALE GENOMIC DNA]</scope>
</reference>
<keyword evidence="3" id="KW-1185">Reference proteome</keyword>
<name>A0A9X9E5J2_9CAUD</name>
<organism evidence="2 3">
    <name type="scientific">Aeromonas phage yong1</name>
    <dbReference type="NCBI Taxonomy" id="2924882"/>
    <lineage>
        <taxon>Viruses</taxon>
        <taxon>Duplodnaviria</taxon>
        <taxon>Heunggongvirae</taxon>
        <taxon>Uroviricota</taxon>
        <taxon>Caudoviricetes</taxon>
        <taxon>Autographivirales</taxon>
        <taxon>Autonotataviridae</taxon>
        <taxon>Melnykvirinae</taxon>
        <taxon>Ahphunavirus</taxon>
        <taxon>Ahphunavirus yong1</taxon>
    </lineage>
</organism>
<dbReference type="Proteomes" id="UP001164315">
    <property type="component" value="Segment"/>
</dbReference>
<proteinExistence type="predicted"/>
<evidence type="ECO:0000313" key="3">
    <source>
        <dbReference type="Proteomes" id="UP001164315"/>
    </source>
</evidence>
<evidence type="ECO:0000313" key="2">
    <source>
        <dbReference type="EMBL" id="UPI11712.1"/>
    </source>
</evidence>
<protein>
    <submittedName>
        <fullName evidence="2">Capsid assembly protein</fullName>
    </submittedName>
</protein>
<feature type="compositionally biased region" description="Basic and acidic residues" evidence="1">
    <location>
        <begin position="60"/>
        <end position="85"/>
    </location>
</feature>
<sequence>MLFRNQALKYMNEAGNDGAAGGGGIPGVVPAAEPTAPAPIGPGAGKAAEEAAAKAAADAKAAEDAAKAEEAAKKAAEAAKDKKPGETTPAPEGSIERYVEYFAESKPALSLALGFLKDAGITAADPAFQMAESSNDFTLLEAILAQKGLPGTDQMLGILKAEAKANADQLAAEQAETDKMVTEILGEDTGAILDWASSNATPDEAAAIDDMLNRGGVYARAVAIMLQHAYGAADVTVPAKAVPPTKAVPPAAASGEVSASKFAEESQKLYAKYGQDFKQTQEYAKLSSARAQSRAKGL</sequence>
<evidence type="ECO:0000256" key="1">
    <source>
        <dbReference type="SAM" id="MobiDB-lite"/>
    </source>
</evidence>
<dbReference type="EMBL" id="OM654404">
    <property type="protein sequence ID" value="UPI11712.1"/>
    <property type="molecule type" value="Genomic_DNA"/>
</dbReference>
<feature type="region of interest" description="Disordered" evidence="1">
    <location>
        <begin position="14"/>
        <end position="92"/>
    </location>
</feature>
<accession>A0A9X9E5J2</accession>